<comment type="subcellular location">
    <subcellularLocation>
        <location evidence="1">Cell outer membrane</location>
    </subcellularLocation>
</comment>
<dbReference type="EMBL" id="SGIT01000002">
    <property type="protein sequence ID" value="RZF59658.1"/>
    <property type="molecule type" value="Genomic_DNA"/>
</dbReference>
<protein>
    <submittedName>
        <fullName evidence="9">RagB/SusD family nutrient uptake outer membrane protein</fullName>
    </submittedName>
</protein>
<sequence>MNMKRYRTICNSILLMVILTWTQSCSLVRDPLDAYSDVTEGVNEAGEYVAFRDKAAVVSHLQLLYNQIRDRQEHWHLDYLLIGDAHADNAYAGTTGAEVLPFENNAIDGSNSVLARDWDRFMEDVGRANRLIVYIDSVDDTSLTTAERKQYKAEAKIFRAMIYFDMVRLWGDVPVITTVAKDITSENIEEVYPTYFPEQNTEEEVYQQIEKDLLEAIPDAPANNAGDKTKFSKSVARALLAKIYAEKPLRDYNKVIQYADELAADGFALEEDFTNLFGMNTEQTDAKKRNTTESILEGQFFSGNGNWATWMFGRNLINYNENFTWAKWVTPSRDLISAFQREGDDIRFSESVVYYQTTWSNYYPANNYPFMYKLRSAVSSIIKYRYADILLLKAEALIMKDSPDLNAAATIINQVRARVGLSALSSAVRGNKTSMVEALLTERRLELAFEGQRWYDLRRLDKVEEVMNSVYAKDSGRRAQVYPFNEYSYRMPIPQSMLDQNPNLKQNLGY</sequence>
<dbReference type="AlphaFoldDB" id="A0A4V2DBZ0"/>
<dbReference type="InterPro" id="IPR033985">
    <property type="entry name" value="SusD-like_N"/>
</dbReference>
<reference evidence="9 10" key="1">
    <citation type="submission" date="2019-02" db="EMBL/GenBank/DDBJ databases">
        <authorList>
            <person name="Li Y."/>
        </authorList>
    </citation>
    <scope>NUCLEOTIDE SEQUENCE [LARGE SCALE GENOMIC DNA]</scope>
    <source>
        <strain evidence="9 10">30C10-4-7</strain>
    </source>
</reference>
<name>A0A4V2DBZ0_9SPHI</name>
<dbReference type="InterPro" id="IPR012944">
    <property type="entry name" value="SusD_RagB_dom"/>
</dbReference>
<comment type="similarity">
    <text evidence="2">Belongs to the SusD family.</text>
</comment>
<gene>
    <name evidence="9" type="ORF">EWE74_10895</name>
</gene>
<evidence type="ECO:0000256" key="3">
    <source>
        <dbReference type="ARBA" id="ARBA00022729"/>
    </source>
</evidence>
<evidence type="ECO:0000259" key="8">
    <source>
        <dbReference type="Pfam" id="PF14322"/>
    </source>
</evidence>
<dbReference type="InterPro" id="IPR011990">
    <property type="entry name" value="TPR-like_helical_dom_sf"/>
</dbReference>
<evidence type="ECO:0000259" key="7">
    <source>
        <dbReference type="Pfam" id="PF07980"/>
    </source>
</evidence>
<evidence type="ECO:0000256" key="5">
    <source>
        <dbReference type="ARBA" id="ARBA00023237"/>
    </source>
</evidence>
<feature type="domain" description="SusD-like N-terminal" evidence="8">
    <location>
        <begin position="99"/>
        <end position="244"/>
    </location>
</feature>
<keyword evidence="4" id="KW-0472">Membrane</keyword>
<feature type="signal peptide" evidence="6">
    <location>
        <begin position="1"/>
        <end position="26"/>
    </location>
</feature>
<organism evidence="9 10">
    <name type="scientific">Sphingobacterium corticibacterium</name>
    <dbReference type="NCBI Taxonomy" id="2484746"/>
    <lineage>
        <taxon>Bacteria</taxon>
        <taxon>Pseudomonadati</taxon>
        <taxon>Bacteroidota</taxon>
        <taxon>Sphingobacteriia</taxon>
        <taxon>Sphingobacteriales</taxon>
        <taxon>Sphingobacteriaceae</taxon>
        <taxon>Sphingobacterium</taxon>
    </lineage>
</organism>
<accession>A0A4V2DBZ0</accession>
<evidence type="ECO:0000313" key="10">
    <source>
        <dbReference type="Proteomes" id="UP000292855"/>
    </source>
</evidence>
<dbReference type="Pfam" id="PF14322">
    <property type="entry name" value="SusD-like_3"/>
    <property type="match status" value="1"/>
</dbReference>
<keyword evidence="10" id="KW-1185">Reference proteome</keyword>
<dbReference type="Gene3D" id="1.25.40.390">
    <property type="match status" value="1"/>
</dbReference>
<comment type="caution">
    <text evidence="9">The sequence shown here is derived from an EMBL/GenBank/DDBJ whole genome shotgun (WGS) entry which is preliminary data.</text>
</comment>
<dbReference type="GO" id="GO:0009279">
    <property type="term" value="C:cell outer membrane"/>
    <property type="evidence" value="ECO:0007669"/>
    <property type="project" value="UniProtKB-SubCell"/>
</dbReference>
<dbReference type="SUPFAM" id="SSF48452">
    <property type="entry name" value="TPR-like"/>
    <property type="match status" value="1"/>
</dbReference>
<feature type="chain" id="PRO_5020656103" evidence="6">
    <location>
        <begin position="27"/>
        <end position="510"/>
    </location>
</feature>
<dbReference type="CDD" id="cd08977">
    <property type="entry name" value="SusD"/>
    <property type="match status" value="1"/>
</dbReference>
<evidence type="ECO:0000256" key="4">
    <source>
        <dbReference type="ARBA" id="ARBA00023136"/>
    </source>
</evidence>
<dbReference type="Pfam" id="PF07980">
    <property type="entry name" value="SusD_RagB"/>
    <property type="match status" value="1"/>
</dbReference>
<dbReference type="Proteomes" id="UP000292855">
    <property type="component" value="Unassembled WGS sequence"/>
</dbReference>
<evidence type="ECO:0000313" key="9">
    <source>
        <dbReference type="EMBL" id="RZF59658.1"/>
    </source>
</evidence>
<dbReference type="PROSITE" id="PS51257">
    <property type="entry name" value="PROKAR_LIPOPROTEIN"/>
    <property type="match status" value="1"/>
</dbReference>
<proteinExistence type="inferred from homology"/>
<evidence type="ECO:0000256" key="1">
    <source>
        <dbReference type="ARBA" id="ARBA00004442"/>
    </source>
</evidence>
<evidence type="ECO:0000256" key="6">
    <source>
        <dbReference type="SAM" id="SignalP"/>
    </source>
</evidence>
<keyword evidence="5" id="KW-0998">Cell outer membrane</keyword>
<dbReference type="OrthoDB" id="993981at2"/>
<feature type="domain" description="RagB/SusD" evidence="7">
    <location>
        <begin position="367"/>
        <end position="510"/>
    </location>
</feature>
<evidence type="ECO:0000256" key="2">
    <source>
        <dbReference type="ARBA" id="ARBA00006275"/>
    </source>
</evidence>
<keyword evidence="3 6" id="KW-0732">Signal</keyword>